<dbReference type="Gene3D" id="3.30.530.80">
    <property type="match status" value="1"/>
</dbReference>
<accession>A0A8S5PRU5</accession>
<sequence>MKKKILSILFLLLCLTSASAQDLVQFKLTRSGSFVDIDNKGFVVVPFAGKTASELYNMVKNNILSIYKDPKQVMSENEGQTIAIRAKGGLVWKTVTFIPRTFEGYYTMVFRFKDGRIRVDAPVVEDNLTDSDGWLNKTLSFTSYCHSHIAKNGKPATKFDVKKVSQTENAMNVIINQILGLIKTTPTITTDDNW</sequence>
<reference evidence="1" key="1">
    <citation type="journal article" date="2021" name="Proc. Natl. Acad. Sci. U.S.A.">
        <title>A Catalog of Tens of Thousands of Viruses from Human Metagenomes Reveals Hidden Associations with Chronic Diseases.</title>
        <authorList>
            <person name="Tisza M.J."/>
            <person name="Buck C.B."/>
        </authorList>
    </citation>
    <scope>NUCLEOTIDE SEQUENCE</scope>
    <source>
        <strain evidence="1">CtZro7</strain>
    </source>
</reference>
<evidence type="ECO:0000313" key="1">
    <source>
        <dbReference type="EMBL" id="DAE09185.1"/>
    </source>
</evidence>
<evidence type="ECO:0008006" key="2">
    <source>
        <dbReference type="Google" id="ProtNLM"/>
    </source>
</evidence>
<protein>
    <recommendedName>
        <fullName evidence="2">DUF4468 domain-containing protein</fullName>
    </recommendedName>
</protein>
<proteinExistence type="predicted"/>
<organism evidence="1">
    <name type="scientific">Siphoviridae sp. ctZro7</name>
    <dbReference type="NCBI Taxonomy" id="2825561"/>
    <lineage>
        <taxon>Viruses</taxon>
        <taxon>Duplodnaviria</taxon>
        <taxon>Heunggongvirae</taxon>
        <taxon>Uroviricota</taxon>
        <taxon>Caudoviricetes</taxon>
    </lineage>
</organism>
<dbReference type="EMBL" id="BK015483">
    <property type="protein sequence ID" value="DAE09185.1"/>
    <property type="molecule type" value="Genomic_DNA"/>
</dbReference>
<name>A0A8S5PRU5_9CAUD</name>